<evidence type="ECO:0000256" key="5">
    <source>
        <dbReference type="ARBA" id="ARBA00022741"/>
    </source>
</evidence>
<keyword evidence="6" id="KW-0067">ATP-binding</keyword>
<dbReference type="CDD" id="cd03225">
    <property type="entry name" value="ABC_cobalt_CbiO_domain1"/>
    <property type="match status" value="1"/>
</dbReference>
<organism evidence="10 11">
    <name type="scientific">Halalkalibacter akibai (strain ATCC 43226 / DSM 21942 / CIP 109018 / JCM 9157 / 1139)</name>
    <name type="common">Bacillus akibai</name>
    <dbReference type="NCBI Taxonomy" id="1236973"/>
    <lineage>
        <taxon>Bacteria</taxon>
        <taxon>Bacillati</taxon>
        <taxon>Bacillota</taxon>
        <taxon>Bacilli</taxon>
        <taxon>Bacillales</taxon>
        <taxon>Bacillaceae</taxon>
        <taxon>Halalkalibacter</taxon>
    </lineage>
</organism>
<evidence type="ECO:0000313" key="10">
    <source>
        <dbReference type="EMBL" id="GAE35361.1"/>
    </source>
</evidence>
<keyword evidence="7" id="KW-1278">Translocase</keyword>
<dbReference type="InterPro" id="IPR003439">
    <property type="entry name" value="ABC_transporter-like_ATP-bd"/>
</dbReference>
<evidence type="ECO:0000256" key="4">
    <source>
        <dbReference type="ARBA" id="ARBA00022475"/>
    </source>
</evidence>
<comment type="caution">
    <text evidence="10">The sequence shown here is derived from an EMBL/GenBank/DDBJ whole genome shotgun (WGS) entry which is preliminary data.</text>
</comment>
<dbReference type="AlphaFoldDB" id="W4QTD1"/>
<keyword evidence="11" id="KW-1185">Reference proteome</keyword>
<accession>W4QTD1</accession>
<evidence type="ECO:0000256" key="8">
    <source>
        <dbReference type="ARBA" id="ARBA00023136"/>
    </source>
</evidence>
<comment type="similarity">
    <text evidence="2">Belongs to the ABC transporter superfamily.</text>
</comment>
<evidence type="ECO:0000256" key="6">
    <source>
        <dbReference type="ARBA" id="ARBA00022840"/>
    </source>
</evidence>
<dbReference type="eggNOG" id="COG1122">
    <property type="taxonomic scope" value="Bacteria"/>
</dbReference>
<evidence type="ECO:0000256" key="2">
    <source>
        <dbReference type="ARBA" id="ARBA00005417"/>
    </source>
</evidence>
<dbReference type="SUPFAM" id="SSF52540">
    <property type="entry name" value="P-loop containing nucleoside triphosphate hydrolases"/>
    <property type="match status" value="1"/>
</dbReference>
<dbReference type="STRING" id="1236973.JCM9157_2463"/>
<dbReference type="InterPro" id="IPR050095">
    <property type="entry name" value="ECF_ABC_transporter_ATP-bd"/>
</dbReference>
<dbReference type="PANTHER" id="PTHR43553">
    <property type="entry name" value="HEAVY METAL TRANSPORTER"/>
    <property type="match status" value="1"/>
</dbReference>
<dbReference type="PANTHER" id="PTHR43553:SF27">
    <property type="entry name" value="ENERGY-COUPLING FACTOR TRANSPORTER ATP-BINDING PROTEIN ECFA2"/>
    <property type="match status" value="1"/>
</dbReference>
<evidence type="ECO:0000256" key="3">
    <source>
        <dbReference type="ARBA" id="ARBA00022448"/>
    </source>
</evidence>
<dbReference type="Gene3D" id="3.40.50.300">
    <property type="entry name" value="P-loop containing nucleotide triphosphate hydrolases"/>
    <property type="match status" value="1"/>
</dbReference>
<evidence type="ECO:0000256" key="1">
    <source>
        <dbReference type="ARBA" id="ARBA00004202"/>
    </source>
</evidence>
<dbReference type="EMBL" id="BAUV01000017">
    <property type="protein sequence ID" value="GAE35361.1"/>
    <property type="molecule type" value="Genomic_DNA"/>
</dbReference>
<proteinExistence type="inferred from homology"/>
<name>W4QTD1_HALA3</name>
<dbReference type="InterPro" id="IPR015856">
    <property type="entry name" value="ABC_transpr_CbiO/EcfA_su"/>
</dbReference>
<dbReference type="GO" id="GO:0042626">
    <property type="term" value="F:ATPase-coupled transmembrane transporter activity"/>
    <property type="evidence" value="ECO:0007669"/>
    <property type="project" value="TreeGrafter"/>
</dbReference>
<protein>
    <submittedName>
        <fullName evidence="10">ATPase component of general energizing module of ECF transporters</fullName>
    </submittedName>
</protein>
<evidence type="ECO:0000259" key="9">
    <source>
        <dbReference type="Pfam" id="PF00005"/>
    </source>
</evidence>
<evidence type="ECO:0000256" key="7">
    <source>
        <dbReference type="ARBA" id="ARBA00022967"/>
    </source>
</evidence>
<gene>
    <name evidence="10" type="ORF">JCM9157_2463</name>
</gene>
<feature type="domain" description="ABC transporter" evidence="9">
    <location>
        <begin position="23"/>
        <end position="151"/>
    </location>
</feature>
<dbReference type="GO" id="GO:0016887">
    <property type="term" value="F:ATP hydrolysis activity"/>
    <property type="evidence" value="ECO:0007669"/>
    <property type="project" value="InterPro"/>
</dbReference>
<keyword evidence="5" id="KW-0547">Nucleotide-binding</keyword>
<comment type="subcellular location">
    <subcellularLocation>
        <location evidence="1">Cell membrane</location>
        <topology evidence="1">Peripheral membrane protein</topology>
    </subcellularLocation>
</comment>
<keyword evidence="4" id="KW-1003">Cell membrane</keyword>
<evidence type="ECO:0000313" key="11">
    <source>
        <dbReference type="Proteomes" id="UP000018896"/>
    </source>
</evidence>
<reference evidence="10 11" key="1">
    <citation type="journal article" date="2014" name="Genome Announc.">
        <title>Draft Genome Sequences of Three Alkaliphilic Bacillus Strains, Bacillus wakoensis JCM 9140T, Bacillus akibai JCM 9157T, and Bacillus hemicellulosilyticus JCM 9152T.</title>
        <authorList>
            <person name="Yuki M."/>
            <person name="Oshima K."/>
            <person name="Suda W."/>
            <person name="Oshida Y."/>
            <person name="Kitamura K."/>
            <person name="Iida T."/>
            <person name="Hattori M."/>
            <person name="Ohkuma M."/>
        </authorList>
    </citation>
    <scope>NUCLEOTIDE SEQUENCE [LARGE SCALE GENOMIC DNA]</scope>
    <source>
        <strain evidence="10 11">JCM 9157</strain>
    </source>
</reference>
<keyword evidence="8" id="KW-0472">Membrane</keyword>
<sequence length="153" mass="17086">MEIIFSEVEHLYMRGTPFEKKALDNVSINIPSGSFTAIIGHTGSGKSTLIQHINGLLRPTTGSVQIGSYEIKAGEKKKDLSKLRKEVGLVFQYPEHQLFEETIEKDICFGPLNFGLTEEFAKRRAKELIETVGLDESFLPRSPFHLSGGKCDE</sequence>
<dbReference type="Proteomes" id="UP000018896">
    <property type="component" value="Unassembled WGS sequence"/>
</dbReference>
<dbReference type="InterPro" id="IPR027417">
    <property type="entry name" value="P-loop_NTPase"/>
</dbReference>
<dbReference type="Pfam" id="PF00005">
    <property type="entry name" value="ABC_tran"/>
    <property type="match status" value="1"/>
</dbReference>
<dbReference type="GO" id="GO:0043190">
    <property type="term" value="C:ATP-binding cassette (ABC) transporter complex"/>
    <property type="evidence" value="ECO:0007669"/>
    <property type="project" value="TreeGrafter"/>
</dbReference>
<dbReference type="GO" id="GO:0005524">
    <property type="term" value="F:ATP binding"/>
    <property type="evidence" value="ECO:0007669"/>
    <property type="project" value="UniProtKB-KW"/>
</dbReference>
<keyword evidence="3" id="KW-0813">Transport</keyword>